<name>A0A834HXM9_RHYFE</name>
<evidence type="ECO:0000313" key="1">
    <source>
        <dbReference type="EMBL" id="KAF7269239.1"/>
    </source>
</evidence>
<comment type="caution">
    <text evidence="1">The sequence shown here is derived from an EMBL/GenBank/DDBJ whole genome shotgun (WGS) entry which is preliminary data.</text>
</comment>
<protein>
    <submittedName>
        <fullName evidence="1">Uncharacterized protein</fullName>
    </submittedName>
</protein>
<dbReference type="Proteomes" id="UP000625711">
    <property type="component" value="Unassembled WGS sequence"/>
</dbReference>
<keyword evidence="2" id="KW-1185">Reference proteome</keyword>
<gene>
    <name evidence="1" type="ORF">GWI33_017695</name>
</gene>
<organism evidence="1 2">
    <name type="scientific">Rhynchophorus ferrugineus</name>
    <name type="common">Red palm weevil</name>
    <name type="synonym">Curculio ferrugineus</name>
    <dbReference type="NCBI Taxonomy" id="354439"/>
    <lineage>
        <taxon>Eukaryota</taxon>
        <taxon>Metazoa</taxon>
        <taxon>Ecdysozoa</taxon>
        <taxon>Arthropoda</taxon>
        <taxon>Hexapoda</taxon>
        <taxon>Insecta</taxon>
        <taxon>Pterygota</taxon>
        <taxon>Neoptera</taxon>
        <taxon>Endopterygota</taxon>
        <taxon>Coleoptera</taxon>
        <taxon>Polyphaga</taxon>
        <taxon>Cucujiformia</taxon>
        <taxon>Curculionidae</taxon>
        <taxon>Dryophthorinae</taxon>
        <taxon>Rhynchophorus</taxon>
    </lineage>
</organism>
<sequence length="199" mass="23425">MNENKPENIESVQNQDDAIFKNSILYLHQLTNSTQLNVTTLKSLYRTKCRLMELRNHVVMQNAKRTTRFAQKILAKVKDKKLLTSCQRQYYRKLSKKKLLDMKNKQKLVKFCRFCGKKSETIISKVKHVTEKPEVKVPKQYFSSWLNAVDKQSKINIPTKSIRKQKNNKSKTVKCKKVQHTNKIKSESVSGTELKMYQR</sequence>
<dbReference type="AlphaFoldDB" id="A0A834HXM9"/>
<proteinExistence type="predicted"/>
<dbReference type="OrthoDB" id="6761593at2759"/>
<evidence type="ECO:0000313" key="2">
    <source>
        <dbReference type="Proteomes" id="UP000625711"/>
    </source>
</evidence>
<accession>A0A834HXM9</accession>
<reference evidence="1" key="1">
    <citation type="submission" date="2020-08" db="EMBL/GenBank/DDBJ databases">
        <title>Genome sequencing and assembly of the red palm weevil Rhynchophorus ferrugineus.</title>
        <authorList>
            <person name="Dias G.B."/>
            <person name="Bergman C.M."/>
            <person name="Manee M."/>
        </authorList>
    </citation>
    <scope>NUCLEOTIDE SEQUENCE</scope>
    <source>
        <strain evidence="1">AA-2017</strain>
        <tissue evidence="1">Whole larva</tissue>
    </source>
</reference>
<dbReference type="EMBL" id="JAACXV010014245">
    <property type="protein sequence ID" value="KAF7269239.1"/>
    <property type="molecule type" value="Genomic_DNA"/>
</dbReference>